<protein>
    <submittedName>
        <fullName evidence="1">Hsp20/alpha crystallin family protein</fullName>
    </submittedName>
</protein>
<dbReference type="EMBL" id="JAHESF010000015">
    <property type="protein sequence ID" value="MBT1698479.1"/>
    <property type="molecule type" value="Genomic_DNA"/>
</dbReference>
<reference evidence="1 2" key="1">
    <citation type="submission" date="2021-05" db="EMBL/GenBank/DDBJ databases">
        <title>A Polyphasic approach of four new species of the genus Ohtaekwangia: Ohtaekwangia histidinii sp. nov., Ohtaekwangia cretensis sp. nov., Ohtaekwangia indiensis sp. nov., Ohtaekwangia reichenbachii sp. nov. from diverse environment.</title>
        <authorList>
            <person name="Octaviana S."/>
        </authorList>
    </citation>
    <scope>NUCLEOTIDE SEQUENCE [LARGE SCALE GENOMIC DNA]</scope>
    <source>
        <strain evidence="1 2">PWU4</strain>
    </source>
</reference>
<dbReference type="InterPro" id="IPR008978">
    <property type="entry name" value="HSP20-like_chaperone"/>
</dbReference>
<dbReference type="Proteomes" id="UP001319200">
    <property type="component" value="Unassembled WGS sequence"/>
</dbReference>
<organism evidence="1 2">
    <name type="scientific">Chryseosolibacter histidini</name>
    <dbReference type="NCBI Taxonomy" id="2782349"/>
    <lineage>
        <taxon>Bacteria</taxon>
        <taxon>Pseudomonadati</taxon>
        <taxon>Bacteroidota</taxon>
        <taxon>Cytophagia</taxon>
        <taxon>Cytophagales</taxon>
        <taxon>Chryseotaleaceae</taxon>
        <taxon>Chryseosolibacter</taxon>
    </lineage>
</organism>
<comment type="caution">
    <text evidence="1">The sequence shown here is derived from an EMBL/GenBank/DDBJ whole genome shotgun (WGS) entry which is preliminary data.</text>
</comment>
<evidence type="ECO:0000313" key="1">
    <source>
        <dbReference type="EMBL" id="MBT1698479.1"/>
    </source>
</evidence>
<keyword evidence="2" id="KW-1185">Reference proteome</keyword>
<dbReference type="SUPFAM" id="SSF49764">
    <property type="entry name" value="HSP20-like chaperones"/>
    <property type="match status" value="1"/>
</dbReference>
<dbReference type="RefSeq" id="WP_254164672.1">
    <property type="nucleotide sequence ID" value="NZ_JAHESF010000015.1"/>
</dbReference>
<gene>
    <name evidence="1" type="ORF">KK083_16430</name>
</gene>
<dbReference type="Gene3D" id="2.60.40.790">
    <property type="match status" value="1"/>
</dbReference>
<name>A0AAP2DN19_9BACT</name>
<dbReference type="AlphaFoldDB" id="A0AAP2DN19"/>
<sequence>MDLITSIDVLNTVNGGVSEPQINLIHYEDFREIRLKIPGIKLDEIHVEVHNNTLSIFYFINIICTDRMIQLPRFVYNRNVPYYIDISKIKARLENEELVVNLPFNRLANGYHKEIKVNEG</sequence>
<evidence type="ECO:0000313" key="2">
    <source>
        <dbReference type="Proteomes" id="UP001319200"/>
    </source>
</evidence>
<proteinExistence type="predicted"/>
<accession>A0AAP2DN19</accession>
<dbReference type="CDD" id="cd00298">
    <property type="entry name" value="ACD_sHsps_p23-like"/>
    <property type="match status" value="1"/>
</dbReference>